<name>A0A0E0QU60_ORYRU</name>
<feature type="compositionally biased region" description="Low complexity" evidence="2">
    <location>
        <begin position="743"/>
        <end position="753"/>
    </location>
</feature>
<feature type="coiled-coil region" evidence="1">
    <location>
        <begin position="469"/>
        <end position="513"/>
    </location>
</feature>
<accession>A0A0E0QU60</accession>
<keyword evidence="5" id="KW-1185">Reference proteome</keyword>
<evidence type="ECO:0000256" key="1">
    <source>
        <dbReference type="SAM" id="Coils"/>
    </source>
</evidence>
<feature type="domain" description="KIB1-4 beta-propeller" evidence="3">
    <location>
        <begin position="99"/>
        <end position="324"/>
    </location>
</feature>
<dbReference type="InterPro" id="IPR005174">
    <property type="entry name" value="KIB1-4_b-propeller"/>
</dbReference>
<feature type="region of interest" description="Disordered" evidence="2">
    <location>
        <begin position="1"/>
        <end position="38"/>
    </location>
</feature>
<sequence length="996" mass="109891">MATAEAKRRRHHSPPASIAAGGDSSTPTSAAPADSSSPSLDLIPDIARRLTSLEDFFSLRASCRAYRALLPASRRLLASQSPLLLVSLYPSFAEALFHPRLRRLHRFRLPWGHHLPPSRYTLLYAHGFLVTSTTAANNYPPRLLLLCLFTGEQLRLPRVFAPFSRVILTADLLVVIFLPGRATVQHCRPGDALWRVASAPAPHVFDDLISVNGTLYALVGLRLATLQLSESSLELSFLGGEHDDANRPEGDRFMLGECGGEVLLISVEHEERVVYRVFRWASEKRKWEMITNLGGRSLFLGLDGFAACVDQDHPGVRGDCLYAAGRRLGEWHEYSLADGTCDVCNADYPGAPPLNNSSLIRPSQSSLPRRTHTMQHLALLRPLIHPSPLPAASPLAARCRGGRGRGRGRGVRWRCATGGGAGGGEVEEGEGEGKREAAAWLSSAVGEKVDELLLREENRAGGRAALADIERQEAAARLASEEVRRLERRRDEITESQRELLQAREMIDEAQRSLSSSLEDQSFGDVPSGDIDEDSERLESVKAAAVSSVVGVLASLPISFYEAHDFPQLFVQLSVIFISCALFGVTFRYAIRRDLDNVQLKTGAAAAFAFVRGLAMVESGRPFELSTDALISLALDGAVFNWLNRKKHSNVEYCTINENKAMEEKEDSLRASVTEQDTEALLLRDVLINGILAIGTLGHNVNSLCPESCIEQDEPIIMCDEKVEQEKCEEEKAEAKQDTPVTAPSEPASALEPAKMHSSSMKEDNFMCFVKEEILMHGMEVEDVPNIQERPLLMLEKVEKVRTTLADLFAAEAFSSSDAEDKCYPKIVIVAGASTSKPTSCMEKMHHKKPTKPTSKPLKATRKLSRVMRKMLGKKIHPEQLNGRSNAEGPLPPLEAAKGCSRWQWRLHRCDSRGLAGDEQRVKTQPGLGRTDNDDSFPPPKGVVVPSRPSRVVAGRGSFEFLTDGAAVFRRFYPWRRRLGIPLLKPLERLVQARSR</sequence>
<dbReference type="HOGENOM" id="CLU_012145_0_0_1"/>
<dbReference type="Proteomes" id="UP000008022">
    <property type="component" value="Unassembled WGS sequence"/>
</dbReference>
<protein>
    <recommendedName>
        <fullName evidence="3">KIB1-4 beta-propeller domain-containing protein</fullName>
    </recommendedName>
</protein>
<feature type="compositionally biased region" description="Low complexity" evidence="2">
    <location>
        <begin position="23"/>
        <end position="38"/>
    </location>
</feature>
<keyword evidence="1" id="KW-0175">Coiled coil</keyword>
<feature type="region of interest" description="Disordered" evidence="2">
    <location>
        <begin position="915"/>
        <end position="948"/>
    </location>
</feature>
<evidence type="ECO:0000313" key="5">
    <source>
        <dbReference type="Proteomes" id="UP000008022"/>
    </source>
</evidence>
<reference evidence="5" key="1">
    <citation type="submission" date="2013-06" db="EMBL/GenBank/DDBJ databases">
        <authorList>
            <person name="Zhao Q."/>
        </authorList>
    </citation>
    <scope>NUCLEOTIDE SEQUENCE</scope>
    <source>
        <strain evidence="5">cv. W1943</strain>
    </source>
</reference>
<dbReference type="EnsemblPlants" id="ORUFI09G18610.1">
    <property type="protein sequence ID" value="ORUFI09G18610.1"/>
    <property type="gene ID" value="ORUFI09G18610"/>
</dbReference>
<dbReference type="AlphaFoldDB" id="A0A0E0QU60"/>
<evidence type="ECO:0000256" key="2">
    <source>
        <dbReference type="SAM" id="MobiDB-lite"/>
    </source>
</evidence>
<feature type="region of interest" description="Disordered" evidence="2">
    <location>
        <begin position="730"/>
        <end position="757"/>
    </location>
</feature>
<dbReference type="PANTHER" id="PTHR36383">
    <property type="entry name" value="OS09G0529350 PROTEIN"/>
    <property type="match status" value="1"/>
</dbReference>
<dbReference type="Pfam" id="PF03478">
    <property type="entry name" value="Beta-prop_KIB1-4"/>
    <property type="match status" value="1"/>
</dbReference>
<reference evidence="4" key="2">
    <citation type="submission" date="2015-06" db="UniProtKB">
        <authorList>
            <consortium name="EnsemblPlants"/>
        </authorList>
    </citation>
    <scope>IDENTIFICATION</scope>
</reference>
<evidence type="ECO:0000259" key="3">
    <source>
        <dbReference type="Pfam" id="PF03478"/>
    </source>
</evidence>
<proteinExistence type="predicted"/>
<evidence type="ECO:0000313" key="4">
    <source>
        <dbReference type="EnsemblPlants" id="ORUFI09G18610.1"/>
    </source>
</evidence>
<dbReference type="Gramene" id="ORUFI09G18610.1">
    <property type="protein sequence ID" value="ORUFI09G18610.1"/>
    <property type="gene ID" value="ORUFI09G18610"/>
</dbReference>
<organism evidence="4 5">
    <name type="scientific">Oryza rufipogon</name>
    <name type="common">Brownbeard rice</name>
    <name type="synonym">Asian wild rice</name>
    <dbReference type="NCBI Taxonomy" id="4529"/>
    <lineage>
        <taxon>Eukaryota</taxon>
        <taxon>Viridiplantae</taxon>
        <taxon>Streptophyta</taxon>
        <taxon>Embryophyta</taxon>
        <taxon>Tracheophyta</taxon>
        <taxon>Spermatophyta</taxon>
        <taxon>Magnoliopsida</taxon>
        <taxon>Liliopsida</taxon>
        <taxon>Poales</taxon>
        <taxon>Poaceae</taxon>
        <taxon>BOP clade</taxon>
        <taxon>Oryzoideae</taxon>
        <taxon>Oryzeae</taxon>
        <taxon>Oryzinae</taxon>
        <taxon>Oryza</taxon>
    </lineage>
</organism>
<dbReference type="eggNOG" id="ENOG502SNH0">
    <property type="taxonomic scope" value="Eukaryota"/>
</dbReference>
<dbReference type="PANTHER" id="PTHR36383:SF1">
    <property type="entry name" value="PROTEIN, PUTATIVE-RELATED"/>
    <property type="match status" value="1"/>
</dbReference>